<accession>A0A1H9ZQY3</accession>
<dbReference type="AlphaFoldDB" id="A0A1H9ZQY3"/>
<evidence type="ECO:0000256" key="8">
    <source>
        <dbReference type="SAM" id="Phobius"/>
    </source>
</evidence>
<dbReference type="FunFam" id="1.20.81.30:FF:000001">
    <property type="entry name" value="Type II secretion system protein F"/>
    <property type="match status" value="2"/>
</dbReference>
<dbReference type="InterPro" id="IPR042094">
    <property type="entry name" value="T2SS_GspF_sf"/>
</dbReference>
<comment type="subcellular location">
    <subcellularLocation>
        <location evidence="1">Cell inner membrane</location>
        <topology evidence="1">Multi-pass membrane protein</topology>
    </subcellularLocation>
</comment>
<keyword evidence="6 8" id="KW-1133">Transmembrane helix</keyword>
<dbReference type="PANTHER" id="PTHR30012:SF0">
    <property type="entry name" value="TYPE II SECRETION SYSTEM PROTEIN F-RELATED"/>
    <property type="match status" value="1"/>
</dbReference>
<dbReference type="InterPro" id="IPR018076">
    <property type="entry name" value="T2SS_GspF_dom"/>
</dbReference>
<name>A0A1H9ZQY3_9FIRM</name>
<evidence type="ECO:0000256" key="3">
    <source>
        <dbReference type="ARBA" id="ARBA00022475"/>
    </source>
</evidence>
<dbReference type="InterPro" id="IPR003004">
    <property type="entry name" value="GspF/PilC"/>
</dbReference>
<gene>
    <name evidence="10" type="ORF">SAMN04487772_10476</name>
</gene>
<proteinExistence type="inferred from homology"/>
<keyword evidence="3" id="KW-1003">Cell membrane</keyword>
<feature type="transmembrane region" description="Helical" evidence="8">
    <location>
        <begin position="374"/>
        <end position="398"/>
    </location>
</feature>
<keyword evidence="7 8" id="KW-0472">Membrane</keyword>
<reference evidence="10 11" key="1">
    <citation type="submission" date="2016-10" db="EMBL/GenBank/DDBJ databases">
        <authorList>
            <person name="de Groot N.N."/>
        </authorList>
    </citation>
    <scope>NUCLEOTIDE SEQUENCE [LARGE SCALE GENOMIC DNA]</scope>
    <source>
        <strain evidence="10 11">DSM 1801</strain>
    </source>
</reference>
<dbReference type="RefSeq" id="WP_092476600.1">
    <property type="nucleotide sequence ID" value="NZ_FOHN01000004.1"/>
</dbReference>
<dbReference type="Pfam" id="PF00482">
    <property type="entry name" value="T2SSF"/>
    <property type="match status" value="2"/>
</dbReference>
<dbReference type="STRING" id="29364.SAMN04487772_10476"/>
<dbReference type="Proteomes" id="UP000199800">
    <property type="component" value="Unassembled WGS sequence"/>
</dbReference>
<evidence type="ECO:0000256" key="7">
    <source>
        <dbReference type="ARBA" id="ARBA00023136"/>
    </source>
</evidence>
<comment type="similarity">
    <text evidence="2">Belongs to the GSP F family.</text>
</comment>
<evidence type="ECO:0000256" key="6">
    <source>
        <dbReference type="ARBA" id="ARBA00022989"/>
    </source>
</evidence>
<evidence type="ECO:0000313" key="11">
    <source>
        <dbReference type="Proteomes" id="UP000199800"/>
    </source>
</evidence>
<evidence type="ECO:0000256" key="4">
    <source>
        <dbReference type="ARBA" id="ARBA00022519"/>
    </source>
</evidence>
<evidence type="ECO:0000259" key="9">
    <source>
        <dbReference type="Pfam" id="PF00482"/>
    </source>
</evidence>
<evidence type="ECO:0000313" key="10">
    <source>
        <dbReference type="EMBL" id="SES84208.1"/>
    </source>
</evidence>
<keyword evidence="4" id="KW-0997">Cell inner membrane</keyword>
<keyword evidence="5 8" id="KW-0812">Transmembrane</keyword>
<feature type="transmembrane region" description="Helical" evidence="8">
    <location>
        <begin position="218"/>
        <end position="239"/>
    </location>
</feature>
<keyword evidence="11" id="KW-1185">Reference proteome</keyword>
<organism evidence="10 11">
    <name type="scientific">[Clostridium] polysaccharolyticum</name>
    <dbReference type="NCBI Taxonomy" id="29364"/>
    <lineage>
        <taxon>Bacteria</taxon>
        <taxon>Bacillati</taxon>
        <taxon>Bacillota</taxon>
        <taxon>Clostridia</taxon>
        <taxon>Lachnospirales</taxon>
        <taxon>Lachnospiraceae</taxon>
    </lineage>
</organism>
<evidence type="ECO:0000256" key="1">
    <source>
        <dbReference type="ARBA" id="ARBA00004429"/>
    </source>
</evidence>
<dbReference type="OrthoDB" id="9805682at2"/>
<dbReference type="EMBL" id="FOHN01000004">
    <property type="protein sequence ID" value="SES84208.1"/>
    <property type="molecule type" value="Genomic_DNA"/>
</dbReference>
<evidence type="ECO:0000256" key="5">
    <source>
        <dbReference type="ARBA" id="ARBA00022692"/>
    </source>
</evidence>
<dbReference type="Gene3D" id="1.20.81.30">
    <property type="entry name" value="Type II secretion system (T2SS), domain F"/>
    <property type="match status" value="2"/>
</dbReference>
<evidence type="ECO:0000256" key="2">
    <source>
        <dbReference type="ARBA" id="ARBA00005745"/>
    </source>
</evidence>
<feature type="transmembrane region" description="Helical" evidence="8">
    <location>
        <begin position="167"/>
        <end position="187"/>
    </location>
</feature>
<sequence length="405" mass="44656">MPIFDYEGIDQNGKMKRGSLEGNDEDAIMASLKLQGLTPVSVNKQTMFSKDLDIAIGKRVSSKELAIFCRQFASIINAGVTIINALEMLYEQSENKYMTKAIREVQTAVEKGESLADGMRSQPKVFPEILVNMVEAGEASGSLEVALNRMTTHFEKSDTLRSTVKNAMIYPIMVILVSVAVVIIMMVKVVPSFMDMFDDIDGELPAITKMVMNISNFIVHNGILLACIIVLLVVLFVLYRNSDKGRYQLSAFLLKVPLFGKLVQKSASATFTRTLSTLLASGISLIDAVEITTRVVDNEIFKEALKQAKDEVERGVALSEPLEACGQFPPMVFRMIRIGEETGNMESMLDKVADFYEEDVQNTTKALTTIMEPIIIIVLAIIVGTIMLAVMSPMFALYNSIGNAV</sequence>
<feature type="domain" description="Type II secretion system protein GspF" evidence="9">
    <location>
        <begin position="271"/>
        <end position="393"/>
    </location>
</feature>
<dbReference type="PANTHER" id="PTHR30012">
    <property type="entry name" value="GENERAL SECRETION PATHWAY PROTEIN"/>
    <property type="match status" value="1"/>
</dbReference>
<dbReference type="PRINTS" id="PR00812">
    <property type="entry name" value="BCTERIALGSPF"/>
</dbReference>
<feature type="domain" description="Type II secretion system protein GspF" evidence="9">
    <location>
        <begin position="68"/>
        <end position="191"/>
    </location>
</feature>
<dbReference type="GO" id="GO:0005886">
    <property type="term" value="C:plasma membrane"/>
    <property type="evidence" value="ECO:0007669"/>
    <property type="project" value="UniProtKB-SubCell"/>
</dbReference>
<protein>
    <submittedName>
        <fullName evidence="10">Type IV pilus assembly protein PilC</fullName>
    </submittedName>
</protein>